<sequence>MNRSIMDCHPVQAPDQAPLSLDYVPGPKHPPSLDYIPGLGEPEQASLSPHYVPNPEYPEYLVPSDAEAPIEDQPFLDDASPTTLVPGYIADIDSEVDPEGDLKKDPVDYPADGGDDANDESSDNEEVMTFTRL</sequence>
<evidence type="ECO:0000256" key="1">
    <source>
        <dbReference type="SAM" id="MobiDB-lite"/>
    </source>
</evidence>
<proteinExistence type="predicted"/>
<organism evidence="2">
    <name type="scientific">Tanacetum cinerariifolium</name>
    <name type="common">Dalmatian daisy</name>
    <name type="synonym">Chrysanthemum cinerariifolium</name>
    <dbReference type="NCBI Taxonomy" id="118510"/>
    <lineage>
        <taxon>Eukaryota</taxon>
        <taxon>Viridiplantae</taxon>
        <taxon>Streptophyta</taxon>
        <taxon>Embryophyta</taxon>
        <taxon>Tracheophyta</taxon>
        <taxon>Spermatophyta</taxon>
        <taxon>Magnoliopsida</taxon>
        <taxon>eudicotyledons</taxon>
        <taxon>Gunneridae</taxon>
        <taxon>Pentapetalae</taxon>
        <taxon>asterids</taxon>
        <taxon>campanulids</taxon>
        <taxon>Asterales</taxon>
        <taxon>Asteraceae</taxon>
        <taxon>Asteroideae</taxon>
        <taxon>Anthemideae</taxon>
        <taxon>Anthemidinae</taxon>
        <taxon>Tanacetum</taxon>
    </lineage>
</organism>
<protein>
    <submittedName>
        <fullName evidence="2">Uncharacterized protein</fullName>
    </submittedName>
</protein>
<dbReference type="EMBL" id="BKCJ010008587">
    <property type="protein sequence ID" value="GEU82965.1"/>
    <property type="molecule type" value="Genomic_DNA"/>
</dbReference>
<dbReference type="AlphaFoldDB" id="A0A6L2NEA3"/>
<reference evidence="2" key="1">
    <citation type="journal article" date="2019" name="Sci. Rep.">
        <title>Draft genome of Tanacetum cinerariifolium, the natural source of mosquito coil.</title>
        <authorList>
            <person name="Yamashiro T."/>
            <person name="Shiraishi A."/>
            <person name="Satake H."/>
            <person name="Nakayama K."/>
        </authorList>
    </citation>
    <scope>NUCLEOTIDE SEQUENCE</scope>
</reference>
<accession>A0A6L2NEA3</accession>
<name>A0A6L2NEA3_TANCI</name>
<gene>
    <name evidence="2" type="ORF">Tci_054943</name>
</gene>
<feature type="region of interest" description="Disordered" evidence="1">
    <location>
        <begin position="92"/>
        <end position="133"/>
    </location>
</feature>
<evidence type="ECO:0000313" key="2">
    <source>
        <dbReference type="EMBL" id="GEU82965.1"/>
    </source>
</evidence>
<comment type="caution">
    <text evidence="2">The sequence shown here is derived from an EMBL/GenBank/DDBJ whole genome shotgun (WGS) entry which is preliminary data.</text>
</comment>
<feature type="region of interest" description="Disordered" evidence="1">
    <location>
        <begin position="1"/>
        <end position="61"/>
    </location>
</feature>
<feature type="compositionally biased region" description="Acidic residues" evidence="1">
    <location>
        <begin position="113"/>
        <end position="126"/>
    </location>
</feature>